<dbReference type="InterPro" id="IPR027417">
    <property type="entry name" value="P-loop_NTPase"/>
</dbReference>
<feature type="transmembrane region" description="Helical" evidence="1">
    <location>
        <begin position="18"/>
        <end position="35"/>
    </location>
</feature>
<evidence type="ECO:0000259" key="2">
    <source>
        <dbReference type="Pfam" id="PF13614"/>
    </source>
</evidence>
<dbReference type="Proteomes" id="UP000255467">
    <property type="component" value="Unassembled WGS sequence"/>
</dbReference>
<evidence type="ECO:0000313" key="4">
    <source>
        <dbReference type="Proteomes" id="UP000255467"/>
    </source>
</evidence>
<dbReference type="CDD" id="cd02042">
    <property type="entry name" value="ParAB_family"/>
    <property type="match status" value="1"/>
</dbReference>
<sequence length="272" mass="29397">MTRRIAIANQKGGVGKTATVLGLVSAILVYIRLLLKANPGLRKRKVLVVDCDPQCNATNGLGVDVEHDDTMTVADLIREGKPGSAAEAIMPTKWDGVDLIPATTHLAGVLESGGMDVAYNLDIAFEDVDLSEYVAIFFDCPPTLGSGLFIPLVAAREILGVAAPEVDSVKGMRQLQKTVDKIKQRANPNLEWARIVINKMQVGGEYAFRANEIRETFGDLVSPTVINSYVTRADAHGAQTPVHDYPGSKTIYYRDVYDSLAAELGLIERDAA</sequence>
<evidence type="ECO:0000313" key="3">
    <source>
        <dbReference type="EMBL" id="SUD49550.1"/>
    </source>
</evidence>
<dbReference type="Pfam" id="PF13614">
    <property type="entry name" value="AAA_31"/>
    <property type="match status" value="1"/>
</dbReference>
<reference evidence="3 4" key="1">
    <citation type="submission" date="2018-06" db="EMBL/GenBank/DDBJ databases">
        <authorList>
            <consortium name="Pathogen Informatics"/>
            <person name="Doyle S."/>
        </authorList>
    </citation>
    <scope>NUCLEOTIDE SEQUENCE [LARGE SCALE GENOMIC DNA]</scope>
    <source>
        <strain evidence="3 4">NCTC1934</strain>
    </source>
</reference>
<proteinExistence type="predicted"/>
<dbReference type="InterPro" id="IPR050678">
    <property type="entry name" value="DNA_Partitioning_ATPase"/>
</dbReference>
<keyword evidence="4" id="KW-1185">Reference proteome</keyword>
<gene>
    <name evidence="3" type="primary">soj_5</name>
    <name evidence="3" type="ORF">NCTC1934_06904</name>
</gene>
<dbReference type="SUPFAM" id="SSF52540">
    <property type="entry name" value="P-loop containing nucleoside triphosphate hydrolases"/>
    <property type="match status" value="1"/>
</dbReference>
<organism evidence="3 4">
    <name type="scientific">Nocardia otitidiscaviarum</name>
    <dbReference type="NCBI Taxonomy" id="1823"/>
    <lineage>
        <taxon>Bacteria</taxon>
        <taxon>Bacillati</taxon>
        <taxon>Actinomycetota</taxon>
        <taxon>Actinomycetes</taxon>
        <taxon>Mycobacteriales</taxon>
        <taxon>Nocardiaceae</taxon>
        <taxon>Nocardia</taxon>
    </lineage>
</organism>
<protein>
    <submittedName>
        <fullName evidence="3">Sporulation initiation inhibitor protein soj</fullName>
    </submittedName>
</protein>
<feature type="domain" description="AAA" evidence="2">
    <location>
        <begin position="3"/>
        <end position="191"/>
    </location>
</feature>
<dbReference type="AlphaFoldDB" id="A0A379JM89"/>
<accession>A0A379JM89</accession>
<keyword evidence="1" id="KW-0472">Membrane</keyword>
<keyword evidence="1" id="KW-1133">Transmembrane helix</keyword>
<keyword evidence="1" id="KW-0812">Transmembrane</keyword>
<evidence type="ECO:0000256" key="1">
    <source>
        <dbReference type="SAM" id="Phobius"/>
    </source>
</evidence>
<dbReference type="PANTHER" id="PTHR13696:SF52">
    <property type="entry name" value="PARA FAMILY PROTEIN CT_582"/>
    <property type="match status" value="1"/>
</dbReference>
<dbReference type="InterPro" id="IPR025669">
    <property type="entry name" value="AAA_dom"/>
</dbReference>
<dbReference type="RefSeq" id="WP_039819033.1">
    <property type="nucleotide sequence ID" value="NZ_UGRY01000008.1"/>
</dbReference>
<dbReference type="Gene3D" id="3.40.50.300">
    <property type="entry name" value="P-loop containing nucleotide triphosphate hydrolases"/>
    <property type="match status" value="1"/>
</dbReference>
<dbReference type="PANTHER" id="PTHR13696">
    <property type="entry name" value="P-LOOP CONTAINING NUCLEOSIDE TRIPHOSPHATE HYDROLASE"/>
    <property type="match status" value="1"/>
</dbReference>
<dbReference type="OrthoDB" id="345269at2"/>
<name>A0A379JM89_9NOCA</name>
<dbReference type="EMBL" id="UGRY01000008">
    <property type="protein sequence ID" value="SUD49550.1"/>
    <property type="molecule type" value="Genomic_DNA"/>
</dbReference>